<sequence length="203" mass="23361">MKTRSPRPVYKEKRREEHRGRAEHEENAVRKKRKEEKNTEEEPGTKKMRWFARLEVAAHKDLIKALKASPRCAGDVRRARQASKAKLEARNGEIRRKAWDDLVTAGNAKDRKSFGVCKQTIFSRIMRNLTLCAILVCTVGRNILEQFLYAGVQNSTLDEGEAYQVDMPNAYALNQTIKLSEVIDAINRCPFGKCYIHVSLVEW</sequence>
<dbReference type="Proteomes" id="UP001066276">
    <property type="component" value="Chromosome 8"/>
</dbReference>
<protein>
    <submittedName>
        <fullName evidence="2">Uncharacterized protein</fullName>
    </submittedName>
</protein>
<organism evidence="2 3">
    <name type="scientific">Pleurodeles waltl</name>
    <name type="common">Iberian ribbed newt</name>
    <dbReference type="NCBI Taxonomy" id="8319"/>
    <lineage>
        <taxon>Eukaryota</taxon>
        <taxon>Metazoa</taxon>
        <taxon>Chordata</taxon>
        <taxon>Craniata</taxon>
        <taxon>Vertebrata</taxon>
        <taxon>Euteleostomi</taxon>
        <taxon>Amphibia</taxon>
        <taxon>Batrachia</taxon>
        <taxon>Caudata</taxon>
        <taxon>Salamandroidea</taxon>
        <taxon>Salamandridae</taxon>
        <taxon>Pleurodelinae</taxon>
        <taxon>Pleurodeles</taxon>
    </lineage>
</organism>
<reference evidence="2" key="1">
    <citation type="journal article" date="2022" name="bioRxiv">
        <title>Sequencing and chromosome-scale assembly of the giantPleurodeles waltlgenome.</title>
        <authorList>
            <person name="Brown T."/>
            <person name="Elewa A."/>
            <person name="Iarovenko S."/>
            <person name="Subramanian E."/>
            <person name="Araus A.J."/>
            <person name="Petzold A."/>
            <person name="Susuki M."/>
            <person name="Suzuki K.-i.T."/>
            <person name="Hayashi T."/>
            <person name="Toyoda A."/>
            <person name="Oliveira C."/>
            <person name="Osipova E."/>
            <person name="Leigh N.D."/>
            <person name="Simon A."/>
            <person name="Yun M.H."/>
        </authorList>
    </citation>
    <scope>NUCLEOTIDE SEQUENCE</scope>
    <source>
        <strain evidence="2">20211129_DDA</strain>
        <tissue evidence="2">Liver</tissue>
    </source>
</reference>
<evidence type="ECO:0000256" key="1">
    <source>
        <dbReference type="SAM" id="MobiDB-lite"/>
    </source>
</evidence>
<accession>A0AAV7NPI5</accession>
<evidence type="ECO:0000313" key="3">
    <source>
        <dbReference type="Proteomes" id="UP001066276"/>
    </source>
</evidence>
<proteinExistence type="predicted"/>
<feature type="compositionally biased region" description="Basic and acidic residues" evidence="1">
    <location>
        <begin position="9"/>
        <end position="29"/>
    </location>
</feature>
<name>A0AAV7NPI5_PLEWA</name>
<evidence type="ECO:0000313" key="2">
    <source>
        <dbReference type="EMBL" id="KAJ1116875.1"/>
    </source>
</evidence>
<dbReference type="EMBL" id="JANPWB010000012">
    <property type="protein sequence ID" value="KAJ1116875.1"/>
    <property type="molecule type" value="Genomic_DNA"/>
</dbReference>
<gene>
    <name evidence="2" type="ORF">NDU88_005080</name>
</gene>
<dbReference type="AlphaFoldDB" id="A0AAV7NPI5"/>
<feature type="region of interest" description="Disordered" evidence="1">
    <location>
        <begin position="1"/>
        <end position="44"/>
    </location>
</feature>
<keyword evidence="3" id="KW-1185">Reference proteome</keyword>
<comment type="caution">
    <text evidence="2">The sequence shown here is derived from an EMBL/GenBank/DDBJ whole genome shotgun (WGS) entry which is preliminary data.</text>
</comment>